<dbReference type="RefSeq" id="WP_377578946.1">
    <property type="nucleotide sequence ID" value="NZ_JBHTMP010000105.1"/>
</dbReference>
<feature type="transmembrane region" description="Helical" evidence="1">
    <location>
        <begin position="280"/>
        <end position="304"/>
    </location>
</feature>
<feature type="transmembrane region" description="Helical" evidence="1">
    <location>
        <begin position="249"/>
        <end position="268"/>
    </location>
</feature>
<sequence length="334" mass="35200">MSHPPSKLERRYQRLLWAYPTNYRAERGPEIVGTYLDLAGPGRRWPSLADAADLLGGGLRQRLRAAGALGLLTGVRTAATLALTTATALAAVWFVLVEAKPEHELFYSFGPFHSLGAVVWLGWIVASVLVATLPAPWPRIAVTVAIVLTMAVAPASALTGYPRPALYILLPQVALGVVALARPDHAGPWHRFAPLGGTASATAISMVTGLSAANYGWSSGSIVGGAAFALIIWAGVLTFGYLMRGDSRGLWAALVLLTPVSLLMVRPLAPYHQSEGSPSWLELAGSAVILTVGSVAVLLLAVVLHDRLRRVLLPTAPSHCPTCGRSGGQHPSAR</sequence>
<dbReference type="EMBL" id="JBHTMP010000105">
    <property type="protein sequence ID" value="MFD1325946.1"/>
    <property type="molecule type" value="Genomic_DNA"/>
</dbReference>
<dbReference type="Proteomes" id="UP001597260">
    <property type="component" value="Unassembled WGS sequence"/>
</dbReference>
<organism evidence="2 3">
    <name type="scientific">Micromonospora sonneratiae</name>
    <dbReference type="NCBI Taxonomy" id="1184706"/>
    <lineage>
        <taxon>Bacteria</taxon>
        <taxon>Bacillati</taxon>
        <taxon>Actinomycetota</taxon>
        <taxon>Actinomycetes</taxon>
        <taxon>Micromonosporales</taxon>
        <taxon>Micromonosporaceae</taxon>
        <taxon>Micromonospora</taxon>
    </lineage>
</organism>
<feature type="transmembrane region" description="Helical" evidence="1">
    <location>
        <begin position="140"/>
        <end position="158"/>
    </location>
</feature>
<accession>A0ABW3YRC5</accession>
<proteinExistence type="predicted"/>
<evidence type="ECO:0000313" key="2">
    <source>
        <dbReference type="EMBL" id="MFD1325946.1"/>
    </source>
</evidence>
<evidence type="ECO:0000313" key="3">
    <source>
        <dbReference type="Proteomes" id="UP001597260"/>
    </source>
</evidence>
<gene>
    <name evidence="2" type="ORF">ACFQ4H_33195</name>
</gene>
<name>A0ABW3YRC5_9ACTN</name>
<feature type="transmembrane region" description="Helical" evidence="1">
    <location>
        <begin position="69"/>
        <end position="95"/>
    </location>
</feature>
<keyword evidence="3" id="KW-1185">Reference proteome</keyword>
<evidence type="ECO:0008006" key="4">
    <source>
        <dbReference type="Google" id="ProtNLM"/>
    </source>
</evidence>
<comment type="caution">
    <text evidence="2">The sequence shown here is derived from an EMBL/GenBank/DDBJ whole genome shotgun (WGS) entry which is preliminary data.</text>
</comment>
<protein>
    <recommendedName>
        <fullName evidence="4">Integral membrane protein</fullName>
    </recommendedName>
</protein>
<keyword evidence="1" id="KW-0812">Transmembrane</keyword>
<feature type="transmembrane region" description="Helical" evidence="1">
    <location>
        <begin position="115"/>
        <end position="133"/>
    </location>
</feature>
<evidence type="ECO:0000256" key="1">
    <source>
        <dbReference type="SAM" id="Phobius"/>
    </source>
</evidence>
<reference evidence="3" key="1">
    <citation type="journal article" date="2019" name="Int. J. Syst. Evol. Microbiol.">
        <title>The Global Catalogue of Microorganisms (GCM) 10K type strain sequencing project: providing services to taxonomists for standard genome sequencing and annotation.</title>
        <authorList>
            <consortium name="The Broad Institute Genomics Platform"/>
            <consortium name="The Broad Institute Genome Sequencing Center for Infectious Disease"/>
            <person name="Wu L."/>
            <person name="Ma J."/>
        </authorList>
    </citation>
    <scope>NUCLEOTIDE SEQUENCE [LARGE SCALE GENOMIC DNA]</scope>
    <source>
        <strain evidence="3">JCM 31037</strain>
    </source>
</reference>
<keyword evidence="1" id="KW-0472">Membrane</keyword>
<feature type="transmembrane region" description="Helical" evidence="1">
    <location>
        <begin position="222"/>
        <end position="242"/>
    </location>
</feature>
<keyword evidence="1" id="KW-1133">Transmembrane helix</keyword>